<dbReference type="EMBL" id="BTGU01000013">
    <property type="protein sequence ID" value="GMN41800.1"/>
    <property type="molecule type" value="Genomic_DNA"/>
</dbReference>
<proteinExistence type="predicted"/>
<evidence type="ECO:0000256" key="1">
    <source>
        <dbReference type="SAM" id="SignalP"/>
    </source>
</evidence>
<dbReference type="AlphaFoldDB" id="A0AA88D2I2"/>
<keyword evidence="3" id="KW-1185">Reference proteome</keyword>
<accession>A0AA88D2I2</accession>
<keyword evidence="1" id="KW-0732">Signal</keyword>
<feature type="signal peptide" evidence="1">
    <location>
        <begin position="1"/>
        <end position="19"/>
    </location>
</feature>
<evidence type="ECO:0000313" key="3">
    <source>
        <dbReference type="Proteomes" id="UP001187192"/>
    </source>
</evidence>
<reference evidence="2" key="1">
    <citation type="submission" date="2023-07" db="EMBL/GenBank/DDBJ databases">
        <title>draft genome sequence of fig (Ficus carica).</title>
        <authorList>
            <person name="Takahashi T."/>
            <person name="Nishimura K."/>
        </authorList>
    </citation>
    <scope>NUCLEOTIDE SEQUENCE</scope>
</reference>
<dbReference type="Gramene" id="FCD_00014671-RA">
    <property type="protein sequence ID" value="FCD_00014671-RA:cds"/>
    <property type="gene ID" value="FCD_00014671"/>
</dbReference>
<evidence type="ECO:0000313" key="2">
    <source>
        <dbReference type="EMBL" id="GMN41800.1"/>
    </source>
</evidence>
<protein>
    <recommendedName>
        <fullName evidence="4">Secreted protein</fullName>
    </recommendedName>
</protein>
<organism evidence="2 3">
    <name type="scientific">Ficus carica</name>
    <name type="common">Common fig</name>
    <dbReference type="NCBI Taxonomy" id="3494"/>
    <lineage>
        <taxon>Eukaryota</taxon>
        <taxon>Viridiplantae</taxon>
        <taxon>Streptophyta</taxon>
        <taxon>Embryophyta</taxon>
        <taxon>Tracheophyta</taxon>
        <taxon>Spermatophyta</taxon>
        <taxon>Magnoliopsida</taxon>
        <taxon>eudicotyledons</taxon>
        <taxon>Gunneridae</taxon>
        <taxon>Pentapetalae</taxon>
        <taxon>rosids</taxon>
        <taxon>fabids</taxon>
        <taxon>Rosales</taxon>
        <taxon>Moraceae</taxon>
        <taxon>Ficeae</taxon>
        <taxon>Ficus</taxon>
    </lineage>
</organism>
<name>A0AA88D2I2_FICCA</name>
<evidence type="ECO:0008006" key="4">
    <source>
        <dbReference type="Google" id="ProtNLM"/>
    </source>
</evidence>
<sequence length="72" mass="7746">MGGSAYELVVTFALPLVSASPCHHEPPHKAPHKPTFGLRRVAVASSSLLRTYSSLISSSTNRRSKNSEKLLA</sequence>
<comment type="caution">
    <text evidence="2">The sequence shown here is derived from an EMBL/GenBank/DDBJ whole genome shotgun (WGS) entry which is preliminary data.</text>
</comment>
<dbReference type="Proteomes" id="UP001187192">
    <property type="component" value="Unassembled WGS sequence"/>
</dbReference>
<feature type="chain" id="PRO_5041697585" description="Secreted protein" evidence="1">
    <location>
        <begin position="20"/>
        <end position="72"/>
    </location>
</feature>
<gene>
    <name evidence="2" type="ORF">TIFTF001_011024</name>
</gene>